<dbReference type="EMBL" id="CBTN010000031">
    <property type="protein sequence ID" value="CDH55678.1"/>
    <property type="molecule type" value="Genomic_DNA"/>
</dbReference>
<evidence type="ECO:0000256" key="1">
    <source>
        <dbReference type="SAM" id="Coils"/>
    </source>
</evidence>
<accession>A0A068RZW0</accession>
<keyword evidence="1" id="KW-0175">Coiled coil</keyword>
<evidence type="ECO:0000256" key="2">
    <source>
        <dbReference type="SAM" id="MobiDB-lite"/>
    </source>
</evidence>
<evidence type="ECO:0000313" key="3">
    <source>
        <dbReference type="EMBL" id="CDH55678.1"/>
    </source>
</evidence>
<reference evidence="3" key="1">
    <citation type="submission" date="2013-08" db="EMBL/GenBank/DDBJ databases">
        <title>Gene expansion shapes genome architecture in the human pathogen Lichtheimia corymbifera: an evolutionary genomics analysis in the ancient terrestrial Mucorales (Mucoromycotina).</title>
        <authorList>
            <person name="Schwartze V.U."/>
            <person name="Winter S."/>
            <person name="Shelest E."/>
            <person name="Marcet-Houben M."/>
            <person name="Horn F."/>
            <person name="Wehner S."/>
            <person name="Hoffmann K."/>
            <person name="Riege K."/>
            <person name="Sammeth M."/>
            <person name="Nowrousian M."/>
            <person name="Valiante V."/>
            <person name="Linde J."/>
            <person name="Jacobsen I.D."/>
            <person name="Marz M."/>
            <person name="Brakhage A.A."/>
            <person name="Gabaldon T."/>
            <person name="Bocker S."/>
            <person name="Voigt K."/>
        </authorList>
    </citation>
    <scope>NUCLEOTIDE SEQUENCE [LARGE SCALE GENOMIC DNA]</scope>
    <source>
        <strain evidence="3">FSU 9682</strain>
    </source>
</reference>
<feature type="region of interest" description="Disordered" evidence="2">
    <location>
        <begin position="1"/>
        <end position="24"/>
    </location>
</feature>
<feature type="region of interest" description="Disordered" evidence="2">
    <location>
        <begin position="219"/>
        <end position="295"/>
    </location>
</feature>
<dbReference type="Proteomes" id="UP000027586">
    <property type="component" value="Unassembled WGS sequence"/>
</dbReference>
<feature type="compositionally biased region" description="Polar residues" evidence="2">
    <location>
        <begin position="238"/>
        <end position="255"/>
    </location>
</feature>
<comment type="caution">
    <text evidence="3">The sequence shown here is derived from an EMBL/GenBank/DDBJ whole genome shotgun (WGS) entry which is preliminary data.</text>
</comment>
<feature type="coiled-coil region" evidence="1">
    <location>
        <begin position="44"/>
        <end position="85"/>
    </location>
</feature>
<feature type="compositionally biased region" description="Polar residues" evidence="2">
    <location>
        <begin position="268"/>
        <end position="293"/>
    </location>
</feature>
<dbReference type="VEuPathDB" id="FungiDB:LCOR_06794.1"/>
<feature type="compositionally biased region" description="Low complexity" evidence="2">
    <location>
        <begin position="219"/>
        <end position="237"/>
    </location>
</feature>
<name>A0A068RZW0_9FUNG</name>
<gene>
    <name evidence="3" type="ORF">LCOR_06794.1</name>
</gene>
<dbReference type="OrthoDB" id="4088568at2759"/>
<protein>
    <submittedName>
        <fullName evidence="3">Uncharacterized protein</fullName>
    </submittedName>
</protein>
<dbReference type="AlphaFoldDB" id="A0A068RZW0"/>
<keyword evidence="4" id="KW-1185">Reference proteome</keyword>
<evidence type="ECO:0000313" key="4">
    <source>
        <dbReference type="Proteomes" id="UP000027586"/>
    </source>
</evidence>
<sequence length="390" mass="44025">MSIMLNRHTMKQSPTPARLPPPSHSSCCCGRDDCHARARWQEDMDELKDDARAVADIAQKLVKENEQHVNNIEKLNAKLDAYKAHSHELLLSLEVAATTRQHLDQQLSEKCKQLKQVEGRLEHINTKYKNLKRGSKTKSAEVKDMQLFVQNTVCEAVTREASLRGKLQTAESKLMVAERKLTAGDRIIAKDKQSHHKQGVPLLMDCKPIRLSAHTKLPQPIQSQQPASNAQQQPSLSKTTSWATTLTAGSLNNDNKAYATKPTTTTTSQHDQPANQSKSNNDCHPAPSSNSMMKRSRPFNLKNIQPVNLWTIQVTHALEKLRATDLNIIEKRVRPPYDRKKMSEVSNSIIQDILSDIERLHTTEDSPLWNLCKILLHEIGELRTSLNDCL</sequence>
<proteinExistence type="predicted"/>
<organism evidence="3 4">
    <name type="scientific">Lichtheimia corymbifera JMRC:FSU:9682</name>
    <dbReference type="NCBI Taxonomy" id="1263082"/>
    <lineage>
        <taxon>Eukaryota</taxon>
        <taxon>Fungi</taxon>
        <taxon>Fungi incertae sedis</taxon>
        <taxon>Mucoromycota</taxon>
        <taxon>Mucoromycotina</taxon>
        <taxon>Mucoromycetes</taxon>
        <taxon>Mucorales</taxon>
        <taxon>Lichtheimiaceae</taxon>
        <taxon>Lichtheimia</taxon>
    </lineage>
</organism>